<reference evidence="1" key="1">
    <citation type="submission" date="2020-09" db="EMBL/GenBank/DDBJ databases">
        <title>Genome-Enabled Discovery of Anthraquinone Biosynthesis in Senna tora.</title>
        <authorList>
            <person name="Kang S.-H."/>
            <person name="Pandey R.P."/>
            <person name="Lee C.-M."/>
            <person name="Sim J.-S."/>
            <person name="Jeong J.-T."/>
            <person name="Choi B.-S."/>
            <person name="Jung M."/>
            <person name="Ginzburg D."/>
            <person name="Zhao K."/>
            <person name="Won S.Y."/>
            <person name="Oh T.-J."/>
            <person name="Yu Y."/>
            <person name="Kim N.-H."/>
            <person name="Lee O.R."/>
            <person name="Lee T.-H."/>
            <person name="Bashyal P."/>
            <person name="Kim T.-S."/>
            <person name="Lee W.-H."/>
            <person name="Kawkins C."/>
            <person name="Kim C.-K."/>
            <person name="Kim J.S."/>
            <person name="Ahn B.O."/>
            <person name="Rhee S.Y."/>
            <person name="Sohng J.K."/>
        </authorList>
    </citation>
    <scope>NUCLEOTIDE SEQUENCE</scope>
    <source>
        <tissue evidence="1">Leaf</tissue>
    </source>
</reference>
<dbReference type="Proteomes" id="UP000634136">
    <property type="component" value="Unassembled WGS sequence"/>
</dbReference>
<name>A0A834TWC5_9FABA</name>
<sequence>MDKAGKSGREQKQEIGYCKCRASVIPAPRKSVKRMIFESLLLSIASFFSSHHKHQMQPIPPHSPPTFNY</sequence>
<accession>A0A834TWC5</accession>
<evidence type="ECO:0000313" key="2">
    <source>
        <dbReference type="Proteomes" id="UP000634136"/>
    </source>
</evidence>
<evidence type="ECO:0000313" key="1">
    <source>
        <dbReference type="EMBL" id="KAF7829785.1"/>
    </source>
</evidence>
<proteinExistence type="predicted"/>
<keyword evidence="2" id="KW-1185">Reference proteome</keyword>
<dbReference type="EMBL" id="JAAIUW010000005">
    <property type="protein sequence ID" value="KAF7829785.1"/>
    <property type="molecule type" value="Genomic_DNA"/>
</dbReference>
<dbReference type="AlphaFoldDB" id="A0A834TWC5"/>
<gene>
    <name evidence="1" type="ORF">G2W53_012118</name>
</gene>
<protein>
    <submittedName>
        <fullName evidence="1">Uncharacterized protein</fullName>
    </submittedName>
</protein>
<comment type="caution">
    <text evidence="1">The sequence shown here is derived from an EMBL/GenBank/DDBJ whole genome shotgun (WGS) entry which is preliminary data.</text>
</comment>
<organism evidence="1 2">
    <name type="scientific">Senna tora</name>
    <dbReference type="NCBI Taxonomy" id="362788"/>
    <lineage>
        <taxon>Eukaryota</taxon>
        <taxon>Viridiplantae</taxon>
        <taxon>Streptophyta</taxon>
        <taxon>Embryophyta</taxon>
        <taxon>Tracheophyta</taxon>
        <taxon>Spermatophyta</taxon>
        <taxon>Magnoliopsida</taxon>
        <taxon>eudicotyledons</taxon>
        <taxon>Gunneridae</taxon>
        <taxon>Pentapetalae</taxon>
        <taxon>rosids</taxon>
        <taxon>fabids</taxon>
        <taxon>Fabales</taxon>
        <taxon>Fabaceae</taxon>
        <taxon>Caesalpinioideae</taxon>
        <taxon>Cassia clade</taxon>
        <taxon>Senna</taxon>
    </lineage>
</organism>